<dbReference type="EMBL" id="VOIH02000006">
    <property type="protein sequence ID" value="KAF3443906.1"/>
    <property type="molecule type" value="Genomic_DNA"/>
</dbReference>
<evidence type="ECO:0000313" key="2">
    <source>
        <dbReference type="EMBL" id="KAF3443906.1"/>
    </source>
</evidence>
<dbReference type="AlphaFoldDB" id="A0A8K0H1C3"/>
<sequence>MAYRIGDQVEVCSKEDGFLGSYYEATVISQVDTNSYRVKYKELLENDKSGPLVEKVMKEEIRPMPPKITDAAFAYLDEVDAFDNDGWWVGKITGKKGSAYYVYFETTGQEIAYPLSRLKVHLDFFNGTWV</sequence>
<dbReference type="CDD" id="cd20405">
    <property type="entry name" value="Tudor_Agenet_AtDUF_rpt1_3"/>
    <property type="match status" value="1"/>
</dbReference>
<protein>
    <recommendedName>
        <fullName evidence="1">Agenet domain-containing protein</fullName>
    </recommendedName>
</protein>
<dbReference type="Pfam" id="PF05641">
    <property type="entry name" value="Agenet"/>
    <property type="match status" value="1"/>
</dbReference>
<organism evidence="2 3">
    <name type="scientific">Rhamnella rubrinervis</name>
    <dbReference type="NCBI Taxonomy" id="2594499"/>
    <lineage>
        <taxon>Eukaryota</taxon>
        <taxon>Viridiplantae</taxon>
        <taxon>Streptophyta</taxon>
        <taxon>Embryophyta</taxon>
        <taxon>Tracheophyta</taxon>
        <taxon>Spermatophyta</taxon>
        <taxon>Magnoliopsida</taxon>
        <taxon>eudicotyledons</taxon>
        <taxon>Gunneridae</taxon>
        <taxon>Pentapetalae</taxon>
        <taxon>rosids</taxon>
        <taxon>fabids</taxon>
        <taxon>Rosales</taxon>
        <taxon>Rhamnaceae</taxon>
        <taxon>rhamnoid group</taxon>
        <taxon>Rhamneae</taxon>
        <taxon>Rhamnella</taxon>
    </lineage>
</organism>
<keyword evidence="3" id="KW-1185">Reference proteome</keyword>
<feature type="domain" description="Agenet" evidence="1">
    <location>
        <begin position="71"/>
        <end position="126"/>
    </location>
</feature>
<dbReference type="SMART" id="SM00743">
    <property type="entry name" value="Agenet"/>
    <property type="match status" value="2"/>
</dbReference>
<accession>A0A8K0H1C3</accession>
<feature type="domain" description="Agenet" evidence="1">
    <location>
        <begin position="1"/>
        <end position="69"/>
    </location>
</feature>
<comment type="caution">
    <text evidence="2">The sequence shown here is derived from an EMBL/GenBank/DDBJ whole genome shotgun (WGS) entry which is preliminary data.</text>
</comment>
<dbReference type="CDD" id="cd20406">
    <property type="entry name" value="Tudor_Agenet_AtDUF_rpt2_4"/>
    <property type="match status" value="1"/>
</dbReference>
<reference evidence="2" key="1">
    <citation type="submission" date="2020-03" db="EMBL/GenBank/DDBJ databases">
        <title>A high-quality chromosome-level genome assembly of a woody plant with both climbing and erect habits, Rhamnella rubrinervis.</title>
        <authorList>
            <person name="Lu Z."/>
            <person name="Yang Y."/>
            <person name="Zhu X."/>
            <person name="Sun Y."/>
        </authorList>
    </citation>
    <scope>NUCLEOTIDE SEQUENCE</scope>
    <source>
        <strain evidence="2">BYM</strain>
        <tissue evidence="2">Leaf</tissue>
    </source>
</reference>
<dbReference type="InterPro" id="IPR014002">
    <property type="entry name" value="Agenet_dom_plant"/>
</dbReference>
<dbReference type="PANTHER" id="PTHR31917:SF148">
    <property type="entry name" value="DUF724 DOMAIN-CONTAINING PROTEIN 2"/>
    <property type="match status" value="1"/>
</dbReference>
<dbReference type="InterPro" id="IPR008395">
    <property type="entry name" value="Agenet-like_dom"/>
</dbReference>
<gene>
    <name evidence="2" type="ORF">FNV43_RR13596</name>
</gene>
<evidence type="ECO:0000259" key="1">
    <source>
        <dbReference type="SMART" id="SM00743"/>
    </source>
</evidence>
<dbReference type="Proteomes" id="UP000796880">
    <property type="component" value="Unassembled WGS sequence"/>
</dbReference>
<dbReference type="PANTHER" id="PTHR31917">
    <property type="entry name" value="AGENET DOMAIN-CONTAINING PROTEIN-RELATED"/>
    <property type="match status" value="1"/>
</dbReference>
<dbReference type="OrthoDB" id="1184447at2759"/>
<proteinExistence type="predicted"/>
<evidence type="ECO:0000313" key="3">
    <source>
        <dbReference type="Proteomes" id="UP000796880"/>
    </source>
</evidence>
<name>A0A8K0H1C3_9ROSA</name>